<comment type="caution">
    <text evidence="4">The sequence shown here is derived from an EMBL/GenBank/DDBJ whole genome shotgun (WGS) entry which is preliminary data.</text>
</comment>
<dbReference type="AlphaFoldDB" id="A0A1V4JRC4"/>
<dbReference type="EMBL" id="LSYS01006629">
    <property type="protein sequence ID" value="OPJ74711.1"/>
    <property type="molecule type" value="Genomic_DNA"/>
</dbReference>
<evidence type="ECO:0000256" key="1">
    <source>
        <dbReference type="ARBA" id="ARBA00023054"/>
    </source>
</evidence>
<dbReference type="PANTHER" id="PTHR21683:SF9">
    <property type="entry name" value="CILIA- AND FLAGELLA-ASSOCIATED PROTEIN 73"/>
    <property type="match status" value="1"/>
</dbReference>
<keyword evidence="5" id="KW-1185">Reference proteome</keyword>
<dbReference type="PANTHER" id="PTHR21683">
    <property type="entry name" value="COILED-COIL DOMAIN-CONTAINING PROTEIN 42 LIKE-2-LIKE-RELATED"/>
    <property type="match status" value="1"/>
</dbReference>
<sequence length="327" mass="37285">MDLNLEESLGRVFRDKLRLPTVLAGDSATLLPSTRVLLKRREAAEVERELQRQRGEFGQRMELLGQRRQQLCQRKDQLQDVILKFNAFLQASAVRRERVLQRARAAGRENDAARLLQELEGLQQHRERLVQQTESLHHFSDYLQDVVARTGQFQDVPAMLAHFAVLARARATLAQEAAAGQEQLAQGRAQLQRYQEETDSELLRTRDELARLRARLEAARIEVLQEESRWAQIQSAATQRMLQLGQIKLAVLNLFQLVTAQFKVPMDVALENTEAQLDMVLLCMQDLADICTELRPREQGLCPPRVPAATGTHRLRHGGARAALRQK</sequence>
<keyword evidence="1 2" id="KW-0175">Coiled coil</keyword>
<evidence type="ECO:0000259" key="3">
    <source>
        <dbReference type="Pfam" id="PF13863"/>
    </source>
</evidence>
<dbReference type="InterPro" id="IPR025252">
    <property type="entry name" value="DUF4200"/>
</dbReference>
<evidence type="ECO:0000313" key="5">
    <source>
        <dbReference type="Proteomes" id="UP000190648"/>
    </source>
</evidence>
<dbReference type="GO" id="GO:0005856">
    <property type="term" value="C:cytoskeleton"/>
    <property type="evidence" value="ECO:0007669"/>
    <property type="project" value="UniProtKB-ARBA"/>
</dbReference>
<dbReference type="STRING" id="372326.A0A1V4JRC4"/>
<dbReference type="OrthoDB" id="10264298at2759"/>
<organism evidence="4 5">
    <name type="scientific">Patagioenas fasciata monilis</name>
    <dbReference type="NCBI Taxonomy" id="372326"/>
    <lineage>
        <taxon>Eukaryota</taxon>
        <taxon>Metazoa</taxon>
        <taxon>Chordata</taxon>
        <taxon>Craniata</taxon>
        <taxon>Vertebrata</taxon>
        <taxon>Euteleostomi</taxon>
        <taxon>Archelosauria</taxon>
        <taxon>Archosauria</taxon>
        <taxon>Dinosauria</taxon>
        <taxon>Saurischia</taxon>
        <taxon>Theropoda</taxon>
        <taxon>Coelurosauria</taxon>
        <taxon>Aves</taxon>
        <taxon>Neognathae</taxon>
        <taxon>Neoaves</taxon>
        <taxon>Columbimorphae</taxon>
        <taxon>Columbiformes</taxon>
        <taxon>Columbidae</taxon>
        <taxon>Patagioenas</taxon>
    </lineage>
</organism>
<evidence type="ECO:0000256" key="2">
    <source>
        <dbReference type="SAM" id="Coils"/>
    </source>
</evidence>
<reference evidence="4 5" key="1">
    <citation type="submission" date="2016-02" db="EMBL/GenBank/DDBJ databases">
        <title>Band-tailed pigeon sequencing and assembly.</title>
        <authorList>
            <person name="Soares A.E."/>
            <person name="Novak B.J."/>
            <person name="Rice E.S."/>
            <person name="O'Connell B."/>
            <person name="Chang D."/>
            <person name="Weber S."/>
            <person name="Shapiro B."/>
        </authorList>
    </citation>
    <scope>NUCLEOTIDE SEQUENCE [LARGE SCALE GENOMIC DNA]</scope>
    <source>
        <strain evidence="4">BTP2013</strain>
        <tissue evidence="4">Blood</tissue>
    </source>
</reference>
<name>A0A1V4JRC4_PATFA</name>
<gene>
    <name evidence="4" type="primary">CCDC42B</name>
    <name evidence="4" type="ORF">AV530_018258</name>
</gene>
<feature type="domain" description="DUF4200" evidence="3">
    <location>
        <begin position="38"/>
        <end position="148"/>
    </location>
</feature>
<evidence type="ECO:0000313" key="4">
    <source>
        <dbReference type="EMBL" id="OPJ74711.1"/>
    </source>
</evidence>
<dbReference type="Pfam" id="PF13863">
    <property type="entry name" value="DUF4200"/>
    <property type="match status" value="1"/>
</dbReference>
<dbReference type="InterPro" id="IPR051147">
    <property type="entry name" value="CFAP_domain-containing"/>
</dbReference>
<proteinExistence type="predicted"/>
<dbReference type="Proteomes" id="UP000190648">
    <property type="component" value="Unassembled WGS sequence"/>
</dbReference>
<accession>A0A1V4JRC4</accession>
<feature type="coiled-coil region" evidence="2">
    <location>
        <begin position="177"/>
        <end position="229"/>
    </location>
</feature>
<protein>
    <submittedName>
        <fullName evidence="4">Coiled-coil domain-containing protein 42B</fullName>
    </submittedName>
</protein>